<comment type="caution">
    <text evidence="3">The sequence shown here is derived from an EMBL/GenBank/DDBJ whole genome shotgun (WGS) entry which is preliminary data.</text>
</comment>
<dbReference type="Gene3D" id="2.60.40.150">
    <property type="entry name" value="C2 domain"/>
    <property type="match status" value="1"/>
</dbReference>
<dbReference type="OrthoDB" id="270970at2759"/>
<name>A0A7J0E4I8_9ERIC</name>
<accession>A0A7J0E4I8</accession>
<dbReference type="InterPro" id="IPR000008">
    <property type="entry name" value="C2_dom"/>
</dbReference>
<proteinExistence type="predicted"/>
<feature type="region of interest" description="Disordered" evidence="1">
    <location>
        <begin position="175"/>
        <end position="233"/>
    </location>
</feature>
<dbReference type="PANTHER" id="PTHR32246:SF173">
    <property type="entry name" value="C2 DOMAIN-CONTAINING PROTEIN"/>
    <property type="match status" value="1"/>
</dbReference>
<dbReference type="Pfam" id="PF00168">
    <property type="entry name" value="C2"/>
    <property type="match status" value="1"/>
</dbReference>
<feature type="domain" description="C2" evidence="2">
    <location>
        <begin position="3"/>
        <end position="75"/>
    </location>
</feature>
<feature type="compositionally biased region" description="Basic and acidic residues" evidence="1">
    <location>
        <begin position="212"/>
        <end position="233"/>
    </location>
</feature>
<evidence type="ECO:0000259" key="2">
    <source>
        <dbReference type="Pfam" id="PF00168"/>
    </source>
</evidence>
<dbReference type="GO" id="GO:0006952">
    <property type="term" value="P:defense response"/>
    <property type="evidence" value="ECO:0007669"/>
    <property type="project" value="InterPro"/>
</dbReference>
<reference evidence="3 4" key="1">
    <citation type="submission" date="2019-07" db="EMBL/GenBank/DDBJ databases">
        <title>De Novo Assembly of kiwifruit Actinidia rufa.</title>
        <authorList>
            <person name="Sugita-Konishi S."/>
            <person name="Sato K."/>
            <person name="Mori E."/>
            <person name="Abe Y."/>
            <person name="Kisaki G."/>
            <person name="Hamano K."/>
            <person name="Suezawa K."/>
            <person name="Otani M."/>
            <person name="Fukuda T."/>
            <person name="Manabe T."/>
            <person name="Gomi K."/>
            <person name="Tabuchi M."/>
            <person name="Akimitsu K."/>
            <person name="Kataoka I."/>
        </authorList>
    </citation>
    <scope>NUCLEOTIDE SEQUENCE [LARGE SCALE GENOMIC DNA]</scope>
    <source>
        <strain evidence="4">cv. Fuchu</strain>
    </source>
</reference>
<evidence type="ECO:0000313" key="4">
    <source>
        <dbReference type="Proteomes" id="UP000585474"/>
    </source>
</evidence>
<dbReference type="EMBL" id="BJWL01000001">
    <property type="protein sequence ID" value="GFY81358.1"/>
    <property type="molecule type" value="Genomic_DNA"/>
</dbReference>
<organism evidence="3 4">
    <name type="scientific">Actinidia rufa</name>
    <dbReference type="NCBI Taxonomy" id="165716"/>
    <lineage>
        <taxon>Eukaryota</taxon>
        <taxon>Viridiplantae</taxon>
        <taxon>Streptophyta</taxon>
        <taxon>Embryophyta</taxon>
        <taxon>Tracheophyta</taxon>
        <taxon>Spermatophyta</taxon>
        <taxon>Magnoliopsida</taxon>
        <taxon>eudicotyledons</taxon>
        <taxon>Gunneridae</taxon>
        <taxon>Pentapetalae</taxon>
        <taxon>asterids</taxon>
        <taxon>Ericales</taxon>
        <taxon>Actinidiaceae</taxon>
        <taxon>Actinidia</taxon>
    </lineage>
</organism>
<dbReference type="AlphaFoldDB" id="A0A7J0E4I8"/>
<evidence type="ECO:0000256" key="1">
    <source>
        <dbReference type="SAM" id="MobiDB-lite"/>
    </source>
</evidence>
<protein>
    <recommendedName>
        <fullName evidence="2">C2 domain-containing protein</fullName>
    </recommendedName>
</protein>
<dbReference type="CDD" id="cd04051">
    <property type="entry name" value="C2_SRC2_like"/>
    <property type="match status" value="1"/>
</dbReference>
<dbReference type="InterPro" id="IPR044750">
    <property type="entry name" value="C2_SRC2/BAP"/>
</dbReference>
<evidence type="ECO:0000313" key="3">
    <source>
        <dbReference type="EMBL" id="GFY81358.1"/>
    </source>
</evidence>
<dbReference type="PANTHER" id="PTHR32246">
    <property type="entry name" value="INGRESSION PROTEIN FIC1"/>
    <property type="match status" value="1"/>
</dbReference>
<feature type="region of interest" description="Disordered" evidence="1">
    <location>
        <begin position="118"/>
        <end position="142"/>
    </location>
</feature>
<gene>
    <name evidence="3" type="ORF">Acr_01g0011670</name>
</gene>
<dbReference type="InterPro" id="IPR035892">
    <property type="entry name" value="C2_domain_sf"/>
</dbReference>
<keyword evidence="4" id="KW-1185">Reference proteome</keyword>
<dbReference type="SUPFAM" id="SSF49562">
    <property type="entry name" value="C2 domain (Calcium/lipid-binding domain, CaLB)"/>
    <property type="match status" value="1"/>
</dbReference>
<dbReference type="Proteomes" id="UP000585474">
    <property type="component" value="Unassembled WGS sequence"/>
</dbReference>
<sequence length="233" mass="24657">MAVYAVVSVEKTKCKTHADREGGKNPRWSHRLKFSVDTAAAARNPNLLLIFKLRSENLFFGRRDVGKVVIPVANLLAPIATAPSSSFSPTNREQVVDYQVRTPAGKPKGTLKFAYKFGDKPQTGGSAPLPTPTPNATAPPSCSSISPPYNVLLPPPQPLYPQYHPPLGYGYPLPQPPMPQGYGQGPSYGYMPPPGVGGRDVDGGDDVGGGGDDGRGRGDGGSGCRRDGALCWV</sequence>